<feature type="compositionally biased region" description="Polar residues" evidence="5">
    <location>
        <begin position="515"/>
        <end position="540"/>
    </location>
</feature>
<dbReference type="PROSITE" id="PS50238">
    <property type="entry name" value="RHOGAP"/>
    <property type="match status" value="1"/>
</dbReference>
<dbReference type="CDD" id="cd00029">
    <property type="entry name" value="C1"/>
    <property type="match status" value="1"/>
</dbReference>
<evidence type="ECO:0000256" key="2">
    <source>
        <dbReference type="ARBA" id="ARBA00022723"/>
    </source>
</evidence>
<feature type="domain" description="Phorbol-ester/DAG-type" evidence="6">
    <location>
        <begin position="598"/>
        <end position="645"/>
    </location>
</feature>
<dbReference type="GO" id="GO:0007165">
    <property type="term" value="P:signal transduction"/>
    <property type="evidence" value="ECO:0007669"/>
    <property type="project" value="InterPro"/>
</dbReference>
<feature type="domain" description="Rho-GAP" evidence="7">
    <location>
        <begin position="671"/>
        <end position="866"/>
    </location>
</feature>
<feature type="compositionally biased region" description="Polar residues" evidence="5">
    <location>
        <begin position="132"/>
        <end position="141"/>
    </location>
</feature>
<feature type="coiled-coil region" evidence="4">
    <location>
        <begin position="438"/>
        <end position="472"/>
    </location>
</feature>
<feature type="region of interest" description="Disordered" evidence="5">
    <location>
        <begin position="406"/>
        <end position="429"/>
    </location>
</feature>
<protein>
    <submittedName>
        <fullName evidence="8">RhoGAP-domain-containing protein</fullName>
    </submittedName>
</protein>
<dbReference type="InterPro" id="IPR046349">
    <property type="entry name" value="C1-like_sf"/>
</dbReference>
<dbReference type="PANTHER" id="PTHR46075:SF2">
    <property type="entry name" value="RHO GTPASE ACTIVATING PROTEIN AT 5A, ISOFORM A"/>
    <property type="match status" value="1"/>
</dbReference>
<proteinExistence type="predicted"/>
<dbReference type="InterPro" id="IPR002219">
    <property type="entry name" value="PKC_DAG/PE"/>
</dbReference>
<keyword evidence="2" id="KW-0479">Metal-binding</keyword>
<dbReference type="EMBL" id="KV419395">
    <property type="protein sequence ID" value="KZS98219.1"/>
    <property type="molecule type" value="Genomic_DNA"/>
</dbReference>
<dbReference type="SMART" id="SM00324">
    <property type="entry name" value="RhoGAP"/>
    <property type="match status" value="1"/>
</dbReference>
<dbReference type="PANTHER" id="PTHR46075">
    <property type="entry name" value="CHIMERIN FAMILY MEMBER"/>
    <property type="match status" value="1"/>
</dbReference>
<dbReference type="STRING" id="1314777.A0A164ZY16"/>
<dbReference type="SUPFAM" id="SSF48350">
    <property type="entry name" value="GTPase activation domain, GAP"/>
    <property type="match status" value="1"/>
</dbReference>
<evidence type="ECO:0000256" key="3">
    <source>
        <dbReference type="ARBA" id="ARBA00022833"/>
    </source>
</evidence>
<evidence type="ECO:0000256" key="4">
    <source>
        <dbReference type="SAM" id="Coils"/>
    </source>
</evidence>
<dbReference type="InterPro" id="IPR000198">
    <property type="entry name" value="RhoGAP_dom"/>
</dbReference>
<gene>
    <name evidence="8" type="ORF">SISNIDRAFT_135479</name>
</gene>
<dbReference type="PROSITE" id="PS50081">
    <property type="entry name" value="ZF_DAG_PE_2"/>
    <property type="match status" value="1"/>
</dbReference>
<feature type="region of interest" description="Disordered" evidence="5">
    <location>
        <begin position="1"/>
        <end position="38"/>
    </location>
</feature>
<dbReference type="Proteomes" id="UP000076722">
    <property type="component" value="Unassembled WGS sequence"/>
</dbReference>
<dbReference type="GO" id="GO:0046872">
    <property type="term" value="F:metal ion binding"/>
    <property type="evidence" value="ECO:0007669"/>
    <property type="project" value="UniProtKB-KW"/>
</dbReference>
<evidence type="ECO:0000259" key="7">
    <source>
        <dbReference type="PROSITE" id="PS50238"/>
    </source>
</evidence>
<dbReference type="SMART" id="SM00109">
    <property type="entry name" value="C1"/>
    <property type="match status" value="1"/>
</dbReference>
<dbReference type="SUPFAM" id="SSF57889">
    <property type="entry name" value="Cysteine-rich domain"/>
    <property type="match status" value="1"/>
</dbReference>
<keyword evidence="1" id="KW-0343">GTPase activation</keyword>
<dbReference type="PROSITE" id="PS00479">
    <property type="entry name" value="ZF_DAG_PE_1"/>
    <property type="match status" value="1"/>
</dbReference>
<evidence type="ECO:0000256" key="5">
    <source>
        <dbReference type="SAM" id="MobiDB-lite"/>
    </source>
</evidence>
<organism evidence="8 9">
    <name type="scientific">Sistotremastrum niveocremeum HHB9708</name>
    <dbReference type="NCBI Taxonomy" id="1314777"/>
    <lineage>
        <taxon>Eukaryota</taxon>
        <taxon>Fungi</taxon>
        <taxon>Dikarya</taxon>
        <taxon>Basidiomycota</taxon>
        <taxon>Agaricomycotina</taxon>
        <taxon>Agaricomycetes</taxon>
        <taxon>Sistotremastrales</taxon>
        <taxon>Sistotremastraceae</taxon>
        <taxon>Sertulicium</taxon>
        <taxon>Sertulicium niveocremeum</taxon>
    </lineage>
</organism>
<accession>A0A164ZY16</accession>
<dbReference type="Gene3D" id="3.30.60.20">
    <property type="match status" value="1"/>
</dbReference>
<evidence type="ECO:0000259" key="6">
    <source>
        <dbReference type="PROSITE" id="PS50081"/>
    </source>
</evidence>
<feature type="compositionally biased region" description="Basic and acidic residues" evidence="5">
    <location>
        <begin position="542"/>
        <end position="560"/>
    </location>
</feature>
<evidence type="ECO:0000313" key="9">
    <source>
        <dbReference type="Proteomes" id="UP000076722"/>
    </source>
</evidence>
<feature type="region of interest" description="Disordered" evidence="5">
    <location>
        <begin position="91"/>
        <end position="158"/>
    </location>
</feature>
<dbReference type="FunFam" id="1.10.555.10:FF:000043">
    <property type="entry name" value="Rho GTPase activator Rga"/>
    <property type="match status" value="1"/>
</dbReference>
<dbReference type="InterPro" id="IPR008936">
    <property type="entry name" value="Rho_GTPase_activation_prot"/>
</dbReference>
<evidence type="ECO:0000256" key="1">
    <source>
        <dbReference type="ARBA" id="ARBA00022468"/>
    </source>
</evidence>
<keyword evidence="9" id="KW-1185">Reference proteome</keyword>
<keyword evidence="4" id="KW-0175">Coiled coil</keyword>
<keyword evidence="3" id="KW-0862">Zinc</keyword>
<dbReference type="Pfam" id="PF00620">
    <property type="entry name" value="RhoGAP"/>
    <property type="match status" value="1"/>
</dbReference>
<dbReference type="Pfam" id="PF00130">
    <property type="entry name" value="C1_1"/>
    <property type="match status" value="1"/>
</dbReference>
<dbReference type="OrthoDB" id="79452at2759"/>
<dbReference type="AlphaFoldDB" id="A0A164ZY16"/>
<dbReference type="InterPro" id="IPR051854">
    <property type="entry name" value="Rho-type_GAP"/>
</dbReference>
<dbReference type="GO" id="GO:0005096">
    <property type="term" value="F:GTPase activator activity"/>
    <property type="evidence" value="ECO:0007669"/>
    <property type="project" value="UniProtKB-KW"/>
</dbReference>
<evidence type="ECO:0000313" key="8">
    <source>
        <dbReference type="EMBL" id="KZS98219.1"/>
    </source>
</evidence>
<feature type="compositionally biased region" description="Basic and acidic residues" evidence="5">
    <location>
        <begin position="113"/>
        <end position="128"/>
    </location>
</feature>
<dbReference type="Gene3D" id="1.10.555.10">
    <property type="entry name" value="Rho GTPase activation protein"/>
    <property type="match status" value="1"/>
</dbReference>
<name>A0A164ZY16_9AGAM</name>
<feature type="region of interest" description="Disordered" evidence="5">
    <location>
        <begin position="495"/>
        <end position="560"/>
    </location>
</feature>
<sequence>MNSPVIASVANGRPVSPAPHDSRRPHTPTVGSLDASSRNEVISYDSDVSAPSPEVAPIDLTIPALPPIRFSLNNGDFSSFISQVNGLSPKKEISSPLDSVSEHDSSRQSTSKDGSEGHSEDVTLRDIVPDLTPSSTSSASTGLLEPLEPIPQPSPAPGAAVTIVVESGDFGQNDLSSFKTSNDGHFKTLTDDVRLSEDTASNSSDSFNVTIDASRPSSDNGHSITPASSFLRGDTISVASLSTVASLQSIDALRRPDVATTLIKSLKDVIANGKAHGAKNVKLDVDYLGVMLTVLDGQHSKNTELKSKVDQMKRTSQQYIEGLSASNEEYDRELATRRDFEEEVKRLRVLVAEQNAKLATLGADQRRRELMERTSKELTTNLHGLEQDVSKLKAERDMILAEVEELSASKSSEHAAPPPSPSHATLSRSLTTRFDGIKSQYRKELEPLIQQKESLAREINELKEVRDSIMEETTALNARNEELSDLNTQIARKLETSVPTGTKAAPAPGSVSKPKFNSTQSAPNTSGTNASFGPPQSQSVDGDDKTLRAPKPVETHEHHTAKVGKFKWYKAGKENTAPRNESLGISVSSEKGRLTAAAHNFSQMSILRMARCDHCSDKMWGSQLRCQACGLSVHARCVNNVQGHCASQPPSPGYRSDDSQVATLGPSMFGRNLIEQVRSEEHISDRAVPIIVEKCIEAVEALGMEYEGIYRKTGGTSETKSITVLFERGRYDSFDLKNQDSFNDISSVTSVLKSYFRALPDPLLTYALHETFMDASSIREPAAKSVALTALVNQLPREHYETVRLLMLHLHRIQEKQAYNRMDSKNLGVVFGPTLMRSSDPSREFSDMAGKAVTIQWLVLNAPEIFA</sequence>
<reference evidence="8 9" key="1">
    <citation type="journal article" date="2016" name="Mol. Biol. Evol.">
        <title>Comparative Genomics of Early-Diverging Mushroom-Forming Fungi Provides Insights into the Origins of Lignocellulose Decay Capabilities.</title>
        <authorList>
            <person name="Nagy L.G."/>
            <person name="Riley R."/>
            <person name="Tritt A."/>
            <person name="Adam C."/>
            <person name="Daum C."/>
            <person name="Floudas D."/>
            <person name="Sun H."/>
            <person name="Yadav J.S."/>
            <person name="Pangilinan J."/>
            <person name="Larsson K.H."/>
            <person name="Matsuura K."/>
            <person name="Barry K."/>
            <person name="Labutti K."/>
            <person name="Kuo R."/>
            <person name="Ohm R.A."/>
            <person name="Bhattacharya S.S."/>
            <person name="Shirouzu T."/>
            <person name="Yoshinaga Y."/>
            <person name="Martin F.M."/>
            <person name="Grigoriev I.V."/>
            <person name="Hibbett D.S."/>
        </authorList>
    </citation>
    <scope>NUCLEOTIDE SEQUENCE [LARGE SCALE GENOMIC DNA]</scope>
    <source>
        <strain evidence="8 9">HHB9708</strain>
    </source>
</reference>